<dbReference type="Proteomes" id="UP001225356">
    <property type="component" value="Unassembled WGS sequence"/>
</dbReference>
<dbReference type="InterPro" id="IPR011010">
    <property type="entry name" value="DNA_brk_join_enz"/>
</dbReference>
<sequence length="336" mass="37114">MRQSKQPPRACAGCGQVRPHAGLGLCSPCWQRHPDRPFIAGDNLIARLTEPPPWLGDLIAQLAARYSVGRACTMISGLGRLLEDEHPNYPQALLERARRPGRSMGSLARLLENYFTEHGLALPVDQAARLAEGRRRRRIDATPAPLRPAVESFAAFLLRSRERARRAGTLPRSDTTIDAVLSTVRDLARFLNNERGKQDWALADVHDIDAFLAVLPKGRARRLTIVGQFFRFAKTHKIVLVDPARGLSAKAPKGFTGQTLTLGRQRMLFRRWTTDPAVHPHEALMGILALLHGASSNEVRHLQIAAIDSAARTIRLGQRPHPVPMDPPAGQFCNAA</sequence>
<accession>A0ABT9QPZ2</accession>
<evidence type="ECO:0000313" key="6">
    <source>
        <dbReference type="Proteomes" id="UP001225356"/>
    </source>
</evidence>
<dbReference type="SUPFAM" id="SSF56349">
    <property type="entry name" value="DNA breaking-rejoining enzymes"/>
    <property type="match status" value="1"/>
</dbReference>
<evidence type="ECO:0000256" key="1">
    <source>
        <dbReference type="ARBA" id="ARBA00023125"/>
    </source>
</evidence>
<dbReference type="InterPro" id="IPR010998">
    <property type="entry name" value="Integrase_recombinase_N"/>
</dbReference>
<evidence type="ECO:0000313" key="4">
    <source>
        <dbReference type="EMBL" id="MDP9847648.1"/>
    </source>
</evidence>
<proteinExistence type="predicted"/>
<reference evidence="5 6" key="1">
    <citation type="submission" date="2023-07" db="EMBL/GenBank/DDBJ databases">
        <title>Sequencing the genomes of 1000 actinobacteria strains.</title>
        <authorList>
            <person name="Klenk H.-P."/>
        </authorList>
    </citation>
    <scope>NUCLEOTIDE SEQUENCE [LARGE SCALE GENOMIC DNA]</scope>
    <source>
        <strain evidence="5 6">DSM 46740</strain>
    </source>
</reference>
<feature type="domain" description="Core-binding (CB)" evidence="3">
    <location>
        <begin position="144"/>
        <end position="234"/>
    </location>
</feature>
<dbReference type="RefSeq" id="WP_307564717.1">
    <property type="nucleotide sequence ID" value="NZ_JAUSQU010000001.1"/>
</dbReference>
<name>A0ABT9QPZ2_9ACTN</name>
<dbReference type="InterPro" id="IPR044068">
    <property type="entry name" value="CB"/>
</dbReference>
<keyword evidence="1 2" id="KW-0238">DNA-binding</keyword>
<evidence type="ECO:0000259" key="3">
    <source>
        <dbReference type="PROSITE" id="PS51900"/>
    </source>
</evidence>
<gene>
    <name evidence="4" type="ORF">J2853_006859</name>
    <name evidence="5" type="ORF">J2853_008017</name>
</gene>
<dbReference type="EMBL" id="JAUSQU010000001">
    <property type="protein sequence ID" value="MDP9848806.1"/>
    <property type="molecule type" value="Genomic_DNA"/>
</dbReference>
<organism evidence="5 6">
    <name type="scientific">Streptosporangium lutulentum</name>
    <dbReference type="NCBI Taxonomy" id="1461250"/>
    <lineage>
        <taxon>Bacteria</taxon>
        <taxon>Bacillati</taxon>
        <taxon>Actinomycetota</taxon>
        <taxon>Actinomycetes</taxon>
        <taxon>Streptosporangiales</taxon>
        <taxon>Streptosporangiaceae</taxon>
        <taxon>Streptosporangium</taxon>
    </lineage>
</organism>
<dbReference type="Gene3D" id="1.10.150.130">
    <property type="match status" value="1"/>
</dbReference>
<dbReference type="EMBL" id="JAUSQU010000001">
    <property type="protein sequence ID" value="MDP9847648.1"/>
    <property type="molecule type" value="Genomic_DNA"/>
</dbReference>
<evidence type="ECO:0000313" key="5">
    <source>
        <dbReference type="EMBL" id="MDP9848806.1"/>
    </source>
</evidence>
<evidence type="ECO:0000256" key="2">
    <source>
        <dbReference type="PROSITE-ProRule" id="PRU01248"/>
    </source>
</evidence>
<keyword evidence="6" id="KW-1185">Reference proteome</keyword>
<dbReference type="PROSITE" id="PS51900">
    <property type="entry name" value="CB"/>
    <property type="match status" value="1"/>
</dbReference>
<comment type="caution">
    <text evidence="5">The sequence shown here is derived from an EMBL/GenBank/DDBJ whole genome shotgun (WGS) entry which is preliminary data.</text>
</comment>
<protein>
    <recommendedName>
        <fullName evidence="3">Core-binding (CB) domain-containing protein</fullName>
    </recommendedName>
</protein>